<proteinExistence type="predicted"/>
<dbReference type="EMBL" id="JBGEHV010000049">
    <property type="protein sequence ID" value="MEY8042125.1"/>
    <property type="molecule type" value="Genomic_DNA"/>
</dbReference>
<comment type="caution">
    <text evidence="2">The sequence shown here is derived from an EMBL/GenBank/DDBJ whole genome shotgun (WGS) entry which is preliminary data.</text>
</comment>
<dbReference type="RefSeq" id="WP_345356191.1">
    <property type="nucleotide sequence ID" value="NZ_BAABII010000002.1"/>
</dbReference>
<evidence type="ECO:0000313" key="2">
    <source>
        <dbReference type="EMBL" id="MEY8042125.1"/>
    </source>
</evidence>
<gene>
    <name evidence="2" type="ORF">AB8O55_22150</name>
</gene>
<organism evidence="2 3">
    <name type="scientific">Saccharopolyspora cebuensis</name>
    <dbReference type="NCBI Taxonomy" id="418759"/>
    <lineage>
        <taxon>Bacteria</taxon>
        <taxon>Bacillati</taxon>
        <taxon>Actinomycetota</taxon>
        <taxon>Actinomycetes</taxon>
        <taxon>Pseudonocardiales</taxon>
        <taxon>Pseudonocardiaceae</taxon>
        <taxon>Saccharopolyspora</taxon>
    </lineage>
</organism>
<accession>A0ABV4CM00</accession>
<sequence>MRITRDELHRLVDEVPPEELEQVGEYLRHLVGRRRGSGQARPRRAFRFAGLGQAPPGTGGPAEEIARDELGGRGSTAE</sequence>
<name>A0ABV4CM00_9PSEU</name>
<evidence type="ECO:0008006" key="4">
    <source>
        <dbReference type="Google" id="ProtNLM"/>
    </source>
</evidence>
<protein>
    <recommendedName>
        <fullName evidence="4">DUF2281 domain-containing protein</fullName>
    </recommendedName>
</protein>
<reference evidence="2 3" key="1">
    <citation type="submission" date="2024-08" db="EMBL/GenBank/DDBJ databases">
        <title>Genome mining of Saccharopolyspora cebuensis PGLac3 from Nigerian medicinal plant.</title>
        <authorList>
            <person name="Ezeobiora C.E."/>
            <person name="Igbokwe N.H."/>
            <person name="Amin D.H."/>
            <person name="Mendie U.E."/>
        </authorList>
    </citation>
    <scope>NUCLEOTIDE SEQUENCE [LARGE SCALE GENOMIC DNA]</scope>
    <source>
        <strain evidence="2 3">PGLac3</strain>
    </source>
</reference>
<evidence type="ECO:0000313" key="3">
    <source>
        <dbReference type="Proteomes" id="UP001564626"/>
    </source>
</evidence>
<evidence type="ECO:0000256" key="1">
    <source>
        <dbReference type="SAM" id="MobiDB-lite"/>
    </source>
</evidence>
<dbReference type="Proteomes" id="UP001564626">
    <property type="component" value="Unassembled WGS sequence"/>
</dbReference>
<keyword evidence="3" id="KW-1185">Reference proteome</keyword>
<feature type="region of interest" description="Disordered" evidence="1">
    <location>
        <begin position="49"/>
        <end position="78"/>
    </location>
</feature>